<keyword evidence="3" id="KW-1185">Reference proteome</keyword>
<organism evidence="2 3">
    <name type="scientific">Mytilus coruscus</name>
    <name type="common">Sea mussel</name>
    <dbReference type="NCBI Taxonomy" id="42192"/>
    <lineage>
        <taxon>Eukaryota</taxon>
        <taxon>Metazoa</taxon>
        <taxon>Spiralia</taxon>
        <taxon>Lophotrochozoa</taxon>
        <taxon>Mollusca</taxon>
        <taxon>Bivalvia</taxon>
        <taxon>Autobranchia</taxon>
        <taxon>Pteriomorphia</taxon>
        <taxon>Mytilida</taxon>
        <taxon>Mytiloidea</taxon>
        <taxon>Mytilidae</taxon>
        <taxon>Mytilinae</taxon>
        <taxon>Mytilus</taxon>
    </lineage>
</organism>
<dbReference type="EMBL" id="CACVKT020008761">
    <property type="protein sequence ID" value="CAC5417556.1"/>
    <property type="molecule type" value="Genomic_DNA"/>
</dbReference>
<reference evidence="2 3" key="1">
    <citation type="submission" date="2020-06" db="EMBL/GenBank/DDBJ databases">
        <authorList>
            <person name="Li R."/>
            <person name="Bekaert M."/>
        </authorList>
    </citation>
    <scope>NUCLEOTIDE SEQUENCE [LARGE SCALE GENOMIC DNA]</scope>
    <source>
        <strain evidence="3">wild</strain>
    </source>
</reference>
<accession>A0A6J8EC50</accession>
<gene>
    <name evidence="2" type="ORF">MCOR_50050</name>
</gene>
<protein>
    <submittedName>
        <fullName evidence="2">Uncharacterized protein</fullName>
    </submittedName>
</protein>
<evidence type="ECO:0000313" key="3">
    <source>
        <dbReference type="Proteomes" id="UP000507470"/>
    </source>
</evidence>
<keyword evidence="1" id="KW-0175">Coiled coil</keyword>
<feature type="coiled-coil region" evidence="1">
    <location>
        <begin position="5"/>
        <end position="39"/>
    </location>
</feature>
<sequence>MPEKILSLQENLTNIKEQNANLEAKLALKETKVKDLIAERNWLSELVDINIVTYDEDRKCFTPDLQQCVYGFLNCNVSCSQITPVIQHALQLANRQATKLPSRNTVNNMNVQRLVLSHRQLSEDFKEKQNTCLLGDETSKYGHKYQGIHSSDADGRIWALGVREMTTKAGQSVLNVLKEILSDIDVHQREVTMKY</sequence>
<dbReference type="Proteomes" id="UP000507470">
    <property type="component" value="Unassembled WGS sequence"/>
</dbReference>
<proteinExistence type="predicted"/>
<name>A0A6J8EC50_MYTCO</name>
<dbReference type="OrthoDB" id="6159600at2759"/>
<evidence type="ECO:0000313" key="2">
    <source>
        <dbReference type="EMBL" id="CAC5417556.1"/>
    </source>
</evidence>
<evidence type="ECO:0000256" key="1">
    <source>
        <dbReference type="SAM" id="Coils"/>
    </source>
</evidence>
<dbReference type="AlphaFoldDB" id="A0A6J8EC50"/>